<feature type="transmembrane region" description="Helical" evidence="1">
    <location>
        <begin position="25"/>
        <end position="46"/>
    </location>
</feature>
<name>A0ABX6T7G8_9SPHN</name>
<evidence type="ECO:0000313" key="3">
    <source>
        <dbReference type="Proteomes" id="UP000516105"/>
    </source>
</evidence>
<dbReference type="Pfam" id="PF05987">
    <property type="entry name" value="DUF898"/>
    <property type="match status" value="1"/>
</dbReference>
<feature type="transmembrane region" description="Helical" evidence="1">
    <location>
        <begin position="107"/>
        <end position="129"/>
    </location>
</feature>
<feature type="transmembrane region" description="Helical" evidence="1">
    <location>
        <begin position="76"/>
        <end position="101"/>
    </location>
</feature>
<reference evidence="2 3" key="1">
    <citation type="submission" date="2020-08" db="EMBL/GenBank/DDBJ databases">
        <title>Genome sequence of Sphingomonas sediminicola KACC 15039T.</title>
        <authorList>
            <person name="Hyun D.-W."/>
            <person name="Bae J.-W."/>
        </authorList>
    </citation>
    <scope>NUCLEOTIDE SEQUENCE [LARGE SCALE GENOMIC DNA]</scope>
    <source>
        <strain evidence="2 3">KACC 15039</strain>
    </source>
</reference>
<dbReference type="EMBL" id="CP060782">
    <property type="protein sequence ID" value="QNP45361.1"/>
    <property type="molecule type" value="Genomic_DNA"/>
</dbReference>
<dbReference type="InterPro" id="IPR010295">
    <property type="entry name" value="DUF898"/>
</dbReference>
<sequence length="366" mass="41549">MDSYKAWPADGDERAIRFTGNWREYLPIAATNVALIIVTLGIYRFWATARQRRYLWSRTHIVDDGLEWTGTGKEMFFGFLMVVAFILPFFVFIQFLFPALVARGKEAAAGGLMFLFYIAFFYLAGVARFRALRYRLSRTWWHGIRGGSDNPGWNYGGEYLGRHALSFMTMFIMYPWAATRLWNSRWKAMSFGPLQFRADLTAKGLKARWVWVYIAPLLLMAVSAAIAMIVITAKLDGQEADPEKMAGLGGVLGVILVLFYIVLPLATLHWYAKFYRNAAAATTLGDIEFGFDATTWDWLKLFLGNIGLAIVTFGFGLAFWGYRQWAFMVRHMHVYGVVNLDQLTRSTVAAPREAEGWADAFDVGAI</sequence>
<evidence type="ECO:0000313" key="2">
    <source>
        <dbReference type="EMBL" id="QNP45361.1"/>
    </source>
</evidence>
<feature type="transmembrane region" description="Helical" evidence="1">
    <location>
        <begin position="210"/>
        <end position="233"/>
    </location>
</feature>
<feature type="transmembrane region" description="Helical" evidence="1">
    <location>
        <begin position="301"/>
        <end position="322"/>
    </location>
</feature>
<keyword evidence="1" id="KW-1133">Transmembrane helix</keyword>
<proteinExistence type="predicted"/>
<organism evidence="2 3">
    <name type="scientific">Sphingomonas sediminicola</name>
    <dbReference type="NCBI Taxonomy" id="386874"/>
    <lineage>
        <taxon>Bacteria</taxon>
        <taxon>Pseudomonadati</taxon>
        <taxon>Pseudomonadota</taxon>
        <taxon>Alphaproteobacteria</taxon>
        <taxon>Sphingomonadales</taxon>
        <taxon>Sphingomonadaceae</taxon>
        <taxon>Sphingomonas</taxon>
    </lineage>
</organism>
<evidence type="ECO:0000256" key="1">
    <source>
        <dbReference type="SAM" id="Phobius"/>
    </source>
</evidence>
<protein>
    <submittedName>
        <fullName evidence="2">DUF898 domain-containing protein</fullName>
    </submittedName>
</protein>
<keyword evidence="3" id="KW-1185">Reference proteome</keyword>
<accession>A0ABX6T7G8</accession>
<keyword evidence="1" id="KW-0812">Transmembrane</keyword>
<keyword evidence="1" id="KW-0472">Membrane</keyword>
<gene>
    <name evidence="2" type="ORF">H9L14_12260</name>
</gene>
<feature type="transmembrane region" description="Helical" evidence="1">
    <location>
        <begin position="245"/>
        <end position="266"/>
    </location>
</feature>
<dbReference type="RefSeq" id="WP_187708317.1">
    <property type="nucleotide sequence ID" value="NZ_CP060782.1"/>
</dbReference>
<dbReference type="Proteomes" id="UP000516105">
    <property type="component" value="Chromosome"/>
</dbReference>